<comment type="caution">
    <text evidence="2">The sequence shown here is derived from an EMBL/GenBank/DDBJ whole genome shotgun (WGS) entry which is preliminary data.</text>
</comment>
<dbReference type="Proteomes" id="UP000324222">
    <property type="component" value="Unassembled WGS sequence"/>
</dbReference>
<organism evidence="2 3">
    <name type="scientific">Portunus trituberculatus</name>
    <name type="common">Swimming crab</name>
    <name type="synonym">Neptunus trituberculatus</name>
    <dbReference type="NCBI Taxonomy" id="210409"/>
    <lineage>
        <taxon>Eukaryota</taxon>
        <taxon>Metazoa</taxon>
        <taxon>Ecdysozoa</taxon>
        <taxon>Arthropoda</taxon>
        <taxon>Crustacea</taxon>
        <taxon>Multicrustacea</taxon>
        <taxon>Malacostraca</taxon>
        <taxon>Eumalacostraca</taxon>
        <taxon>Eucarida</taxon>
        <taxon>Decapoda</taxon>
        <taxon>Pleocyemata</taxon>
        <taxon>Brachyura</taxon>
        <taxon>Eubrachyura</taxon>
        <taxon>Portunoidea</taxon>
        <taxon>Portunidae</taxon>
        <taxon>Portuninae</taxon>
        <taxon>Portunus</taxon>
    </lineage>
</organism>
<dbReference type="AlphaFoldDB" id="A0A5B7E6X5"/>
<proteinExistence type="predicted"/>
<evidence type="ECO:0000313" key="3">
    <source>
        <dbReference type="Proteomes" id="UP000324222"/>
    </source>
</evidence>
<accession>A0A5B7E6X5</accession>
<keyword evidence="3" id="KW-1185">Reference proteome</keyword>
<feature type="region of interest" description="Disordered" evidence="1">
    <location>
        <begin position="39"/>
        <end position="110"/>
    </location>
</feature>
<feature type="compositionally biased region" description="Basic and acidic residues" evidence="1">
    <location>
        <begin position="43"/>
        <end position="58"/>
    </location>
</feature>
<reference evidence="2 3" key="1">
    <citation type="submission" date="2019-05" db="EMBL/GenBank/DDBJ databases">
        <title>Another draft genome of Portunus trituberculatus and its Hox gene families provides insights of decapod evolution.</title>
        <authorList>
            <person name="Jeong J.-H."/>
            <person name="Song I."/>
            <person name="Kim S."/>
            <person name="Choi T."/>
            <person name="Kim D."/>
            <person name="Ryu S."/>
            <person name="Kim W."/>
        </authorList>
    </citation>
    <scope>NUCLEOTIDE SEQUENCE [LARGE SCALE GENOMIC DNA]</scope>
    <source>
        <tissue evidence="2">Muscle</tissue>
    </source>
</reference>
<dbReference type="EMBL" id="VSRR010002131">
    <property type="protein sequence ID" value="MPC29762.1"/>
    <property type="molecule type" value="Genomic_DNA"/>
</dbReference>
<name>A0A5B7E6X5_PORTR</name>
<sequence length="110" mass="12617">MRCLKSTQVRPLRRCSLLTSPRRPRKRIQSGLIDCWDETAPADEVRVSQAEEHEEAEKLPAVANHSLDPAETNQAKEEEEEEEEDQKEGTSNLRTHAKLVVRSDAARWQL</sequence>
<gene>
    <name evidence="2" type="ORF">E2C01_023011</name>
</gene>
<feature type="compositionally biased region" description="Acidic residues" evidence="1">
    <location>
        <begin position="77"/>
        <end position="86"/>
    </location>
</feature>
<protein>
    <submittedName>
        <fullName evidence="2">Uncharacterized protein</fullName>
    </submittedName>
</protein>
<evidence type="ECO:0000256" key="1">
    <source>
        <dbReference type="SAM" id="MobiDB-lite"/>
    </source>
</evidence>
<evidence type="ECO:0000313" key="2">
    <source>
        <dbReference type="EMBL" id="MPC29762.1"/>
    </source>
</evidence>